<comment type="caution">
    <text evidence="1">The sequence shown here is derived from an EMBL/GenBank/DDBJ whole genome shotgun (WGS) entry which is preliminary data.</text>
</comment>
<dbReference type="EMBL" id="JABWDY010018360">
    <property type="protein sequence ID" value="KAF5194703.1"/>
    <property type="molecule type" value="Genomic_DNA"/>
</dbReference>
<evidence type="ECO:0008006" key="3">
    <source>
        <dbReference type="Google" id="ProtNLM"/>
    </source>
</evidence>
<gene>
    <name evidence="1" type="ORF">FRX31_015708</name>
</gene>
<dbReference type="OrthoDB" id="1096772at2759"/>
<organism evidence="1 2">
    <name type="scientific">Thalictrum thalictroides</name>
    <name type="common">Rue-anemone</name>
    <name type="synonym">Anemone thalictroides</name>
    <dbReference type="NCBI Taxonomy" id="46969"/>
    <lineage>
        <taxon>Eukaryota</taxon>
        <taxon>Viridiplantae</taxon>
        <taxon>Streptophyta</taxon>
        <taxon>Embryophyta</taxon>
        <taxon>Tracheophyta</taxon>
        <taxon>Spermatophyta</taxon>
        <taxon>Magnoliopsida</taxon>
        <taxon>Ranunculales</taxon>
        <taxon>Ranunculaceae</taxon>
        <taxon>Thalictroideae</taxon>
        <taxon>Thalictrum</taxon>
    </lineage>
</organism>
<dbReference type="Proteomes" id="UP000554482">
    <property type="component" value="Unassembled WGS sequence"/>
</dbReference>
<evidence type="ECO:0000313" key="1">
    <source>
        <dbReference type="EMBL" id="KAF5194703.1"/>
    </source>
</evidence>
<reference evidence="1 2" key="1">
    <citation type="submission" date="2020-06" db="EMBL/GenBank/DDBJ databases">
        <title>Transcriptomic and genomic resources for Thalictrum thalictroides and T. hernandezii: Facilitating candidate gene discovery in an emerging model plant lineage.</title>
        <authorList>
            <person name="Arias T."/>
            <person name="Riano-Pachon D.M."/>
            <person name="Di Stilio V.S."/>
        </authorList>
    </citation>
    <scope>NUCLEOTIDE SEQUENCE [LARGE SCALE GENOMIC DNA]</scope>
    <source>
        <strain evidence="2">cv. WT478/WT964</strain>
        <tissue evidence="1">Leaves</tissue>
    </source>
</reference>
<protein>
    <recommendedName>
        <fullName evidence="3">DUF4283 domain-containing protein</fullName>
    </recommendedName>
</protein>
<accession>A0A7J6WCJ4</accession>
<dbReference type="AlphaFoldDB" id="A0A7J6WCJ4"/>
<keyword evidence="2" id="KW-1185">Reference proteome</keyword>
<sequence>MVFGQADMTGVETGEAIVFMKSEKEAYQLAGMTPLFVEGIKISFRRWTPEFNSVPEEKYNTDLLKVYLIGIPLHLKKKPIIEDLMRKVGLSVEVDEQSLSITKSSALVRVIKPDWENIPRILYMEERGYLYKICLEIETEESLILNLPEKSGEEETVWSEKGENCRHLDTDLLYESNGRVPGNHFTVMQQRAWDQSVQKVRDRQMAGEEWKTWRQKKRE</sequence>
<proteinExistence type="predicted"/>
<name>A0A7J6WCJ4_THATH</name>
<evidence type="ECO:0000313" key="2">
    <source>
        <dbReference type="Proteomes" id="UP000554482"/>
    </source>
</evidence>